<evidence type="ECO:0000256" key="1">
    <source>
        <dbReference type="ARBA" id="ARBA00004202"/>
    </source>
</evidence>
<keyword evidence="3" id="KW-0813">Transport</keyword>
<evidence type="ECO:0000256" key="8">
    <source>
        <dbReference type="ARBA" id="ARBA00023136"/>
    </source>
</evidence>
<accession>A0A8J6LIE3</accession>
<dbReference type="InterPro" id="IPR050095">
    <property type="entry name" value="ECF_ABC_transporter_ATP-bd"/>
</dbReference>
<evidence type="ECO:0000256" key="3">
    <source>
        <dbReference type="ARBA" id="ARBA00022448"/>
    </source>
</evidence>
<dbReference type="InterPro" id="IPR003439">
    <property type="entry name" value="ABC_transporter-like_ATP-bd"/>
</dbReference>
<evidence type="ECO:0000256" key="2">
    <source>
        <dbReference type="ARBA" id="ARBA00005417"/>
    </source>
</evidence>
<keyword evidence="8" id="KW-0472">Membrane</keyword>
<dbReference type="PANTHER" id="PTHR43553:SF24">
    <property type="entry name" value="ENERGY-COUPLING FACTOR TRANSPORTER ATP-BINDING PROTEIN ECFA1"/>
    <property type="match status" value="1"/>
</dbReference>
<dbReference type="SUPFAM" id="SSF52540">
    <property type="entry name" value="P-loop containing nucleoside triphosphate hydrolases"/>
    <property type="match status" value="1"/>
</dbReference>
<gene>
    <name evidence="10" type="ORF">G5B42_03155</name>
</gene>
<dbReference type="InterPro" id="IPR015856">
    <property type="entry name" value="ABC_transpr_CbiO/EcfA_su"/>
</dbReference>
<dbReference type="PROSITE" id="PS00211">
    <property type="entry name" value="ABC_TRANSPORTER_1"/>
    <property type="match status" value="1"/>
</dbReference>
<dbReference type="Proteomes" id="UP000657177">
    <property type="component" value="Unassembled WGS sequence"/>
</dbReference>
<comment type="subcellular location">
    <subcellularLocation>
        <location evidence="1">Cell membrane</location>
        <topology evidence="1">Peripheral membrane protein</topology>
    </subcellularLocation>
</comment>
<organism evidence="10 11">
    <name type="scientific">Capillibacterium thermochitinicola</name>
    <dbReference type="NCBI Taxonomy" id="2699427"/>
    <lineage>
        <taxon>Bacteria</taxon>
        <taxon>Bacillati</taxon>
        <taxon>Bacillota</taxon>
        <taxon>Capillibacterium</taxon>
    </lineage>
</organism>
<evidence type="ECO:0000256" key="5">
    <source>
        <dbReference type="ARBA" id="ARBA00022741"/>
    </source>
</evidence>
<dbReference type="PANTHER" id="PTHR43553">
    <property type="entry name" value="HEAVY METAL TRANSPORTER"/>
    <property type="match status" value="1"/>
</dbReference>
<feature type="domain" description="ABC transporter" evidence="9">
    <location>
        <begin position="5"/>
        <end position="239"/>
    </location>
</feature>
<reference evidence="10" key="1">
    <citation type="submission" date="2020-06" db="EMBL/GenBank/DDBJ databases">
        <title>Novel chitinolytic bacterium.</title>
        <authorList>
            <person name="Ungkulpasvich U."/>
            <person name="Kosugi A."/>
            <person name="Uke A."/>
        </authorList>
    </citation>
    <scope>NUCLEOTIDE SEQUENCE</scope>
    <source>
        <strain evidence="10">UUS1-1</strain>
    </source>
</reference>
<dbReference type="GO" id="GO:0042626">
    <property type="term" value="F:ATPase-coupled transmembrane transporter activity"/>
    <property type="evidence" value="ECO:0007669"/>
    <property type="project" value="TreeGrafter"/>
</dbReference>
<dbReference type="AlphaFoldDB" id="A0A8J6LIE3"/>
<comment type="caution">
    <text evidence="10">The sequence shown here is derived from an EMBL/GenBank/DDBJ whole genome shotgun (WGS) entry which is preliminary data.</text>
</comment>
<dbReference type="Gene3D" id="3.40.50.300">
    <property type="entry name" value="P-loop containing nucleotide triphosphate hydrolases"/>
    <property type="match status" value="1"/>
</dbReference>
<comment type="similarity">
    <text evidence="2">Belongs to the ABC transporter superfamily.</text>
</comment>
<evidence type="ECO:0000256" key="7">
    <source>
        <dbReference type="ARBA" id="ARBA00022967"/>
    </source>
</evidence>
<evidence type="ECO:0000313" key="11">
    <source>
        <dbReference type="Proteomes" id="UP000657177"/>
    </source>
</evidence>
<keyword evidence="7" id="KW-1278">Translocase</keyword>
<protein>
    <submittedName>
        <fullName evidence="10">ATP-binding cassette domain-containing protein</fullName>
    </submittedName>
</protein>
<dbReference type="SMART" id="SM00382">
    <property type="entry name" value="AAA"/>
    <property type="match status" value="1"/>
</dbReference>
<evidence type="ECO:0000256" key="4">
    <source>
        <dbReference type="ARBA" id="ARBA00022475"/>
    </source>
</evidence>
<dbReference type="Pfam" id="PF00005">
    <property type="entry name" value="ABC_tran"/>
    <property type="match status" value="1"/>
</dbReference>
<dbReference type="GO" id="GO:0005524">
    <property type="term" value="F:ATP binding"/>
    <property type="evidence" value="ECO:0007669"/>
    <property type="project" value="UniProtKB-KW"/>
</dbReference>
<dbReference type="EMBL" id="JAAKDE010000004">
    <property type="protein sequence ID" value="MBA2132541.1"/>
    <property type="molecule type" value="Genomic_DNA"/>
</dbReference>
<keyword evidence="4" id="KW-1003">Cell membrane</keyword>
<dbReference type="CDD" id="cd03225">
    <property type="entry name" value="ABC_cobalt_CbiO_domain1"/>
    <property type="match status" value="1"/>
</dbReference>
<keyword evidence="11" id="KW-1185">Reference proteome</keyword>
<keyword evidence="5" id="KW-0547">Nucleotide-binding</keyword>
<evidence type="ECO:0000256" key="6">
    <source>
        <dbReference type="ARBA" id="ARBA00022840"/>
    </source>
</evidence>
<dbReference type="InterPro" id="IPR017871">
    <property type="entry name" value="ABC_transporter-like_CS"/>
</dbReference>
<keyword evidence="6 10" id="KW-0067">ATP-binding</keyword>
<dbReference type="FunFam" id="3.40.50.300:FF:000224">
    <property type="entry name" value="Energy-coupling factor transporter ATP-binding protein EcfA"/>
    <property type="match status" value="1"/>
</dbReference>
<dbReference type="RefSeq" id="WP_181338981.1">
    <property type="nucleotide sequence ID" value="NZ_JAAKDE010000004.1"/>
</dbReference>
<dbReference type="GO" id="GO:0043190">
    <property type="term" value="C:ATP-binding cassette (ABC) transporter complex"/>
    <property type="evidence" value="ECO:0007669"/>
    <property type="project" value="TreeGrafter"/>
</dbReference>
<evidence type="ECO:0000259" key="9">
    <source>
        <dbReference type="PROSITE" id="PS50893"/>
    </source>
</evidence>
<dbReference type="PROSITE" id="PS50893">
    <property type="entry name" value="ABC_TRANSPORTER_2"/>
    <property type="match status" value="1"/>
</dbReference>
<dbReference type="GO" id="GO:0016887">
    <property type="term" value="F:ATP hydrolysis activity"/>
    <property type="evidence" value="ECO:0007669"/>
    <property type="project" value="InterPro"/>
</dbReference>
<name>A0A8J6LIE3_9FIRM</name>
<evidence type="ECO:0000313" key="10">
    <source>
        <dbReference type="EMBL" id="MBA2132541.1"/>
    </source>
</evidence>
<dbReference type="InterPro" id="IPR027417">
    <property type="entry name" value="P-loop_NTPase"/>
</dbReference>
<proteinExistence type="inferred from homology"/>
<sequence length="269" mass="29464">MGRFFVLDDVSYCYPGSVKTGVCQVNLELEPGTFLAVLGANGSGKSTLARLCCGLLKPTAGRVLVEGYSTANDEELRYIYQQVGIVFQHPENQFVASTVEREIAFGVENRCLSSREIRRVVDEELARFGLTDLKTAQPHSLSGGEKRLLSLADVWALKPKLILVDEPLAMLDPGTKQRITRILQELKTHGQSMIWFTHGLAEVMTADQVLVMVDGRVVWRGQPAALLRMAGQARAWGITLPPATQVASTLGIGNSLVADEDELVAVLWK</sequence>
<dbReference type="InterPro" id="IPR003593">
    <property type="entry name" value="AAA+_ATPase"/>
</dbReference>